<accession>A0A7J6LUS1</accession>
<dbReference type="OrthoDB" id="360690at2759"/>
<dbReference type="EMBL" id="JABAHT010000156">
    <property type="protein sequence ID" value="KAF4662896.1"/>
    <property type="molecule type" value="Genomic_DNA"/>
</dbReference>
<evidence type="ECO:0000313" key="4">
    <source>
        <dbReference type="Proteomes" id="UP000572268"/>
    </source>
</evidence>
<evidence type="ECO:0000313" key="2">
    <source>
        <dbReference type="EMBL" id="KAF4666054.1"/>
    </source>
</evidence>
<organism evidence="1 3">
    <name type="scientific">Perkinsus olseni</name>
    <name type="common">Perkinsus atlanticus</name>
    <dbReference type="NCBI Taxonomy" id="32597"/>
    <lineage>
        <taxon>Eukaryota</taxon>
        <taxon>Sar</taxon>
        <taxon>Alveolata</taxon>
        <taxon>Perkinsozoa</taxon>
        <taxon>Perkinsea</taxon>
        <taxon>Perkinsida</taxon>
        <taxon>Perkinsidae</taxon>
        <taxon>Perkinsus</taxon>
    </lineage>
</organism>
<dbReference type="Proteomes" id="UP000570595">
    <property type="component" value="Unassembled WGS sequence"/>
</dbReference>
<name>A0A7J6LUS1_PEROL</name>
<evidence type="ECO:0000313" key="3">
    <source>
        <dbReference type="Proteomes" id="UP000570595"/>
    </source>
</evidence>
<evidence type="ECO:0000313" key="1">
    <source>
        <dbReference type="EMBL" id="KAF4662896.1"/>
    </source>
</evidence>
<dbReference type="PANTHER" id="PTHR38585:SF1">
    <property type="entry name" value="TRANSMEMBRANE PROTEIN"/>
    <property type="match status" value="1"/>
</dbReference>
<reference evidence="3 4" key="1">
    <citation type="submission" date="2020-04" db="EMBL/GenBank/DDBJ databases">
        <title>Perkinsus olseni comparative genomics.</title>
        <authorList>
            <person name="Bogema D.R."/>
        </authorList>
    </citation>
    <scope>NUCLEOTIDE SEQUENCE [LARGE SCALE GENOMIC DNA]</scope>
    <source>
        <strain evidence="1">ATCC PRA-179</strain>
        <strain evidence="2">ATCC PRA-31</strain>
    </source>
</reference>
<protein>
    <submittedName>
        <fullName evidence="1">Uncharacterized protein</fullName>
    </submittedName>
</protein>
<dbReference type="PANTHER" id="PTHR38585">
    <property type="entry name" value="TRANSMEMBRANE PROTEIN"/>
    <property type="match status" value="1"/>
</dbReference>
<dbReference type="AlphaFoldDB" id="A0A7J6LUS1"/>
<dbReference type="EMBL" id="JABANN010000215">
    <property type="protein sequence ID" value="KAF4666054.1"/>
    <property type="molecule type" value="Genomic_DNA"/>
</dbReference>
<dbReference type="Proteomes" id="UP000572268">
    <property type="component" value="Unassembled WGS sequence"/>
</dbReference>
<proteinExistence type="predicted"/>
<sequence length="374" mass="40860">MSATAAAAPVGSLLVPFVFGYAAQSGLRYGREIYSNEMLSESSVIRRPFPRSVNAIETVWDSGREQMRKATDEVERLKALAREGLENAGLAESVERNYAKFWPPVRDSLLIPAGVGATAFWTATRSGQLAAYLSTITSKMPITGRLTGYSIIFGSGAVVGKTAHYLARQARGGNLDEQGSLADEFSYWDTPTTVRDGIVALLVFTMLGGTWRSVLPSSVLYRGSFWSPLLEQALPGNLRSSRGSVRHVTTTLGKSLGCHTCGSKVGPFVSDLCPPTAAISSGFGRTWLDRITGGVKQYYLPQCSVCSGIQSRVLYYNAHQPLWYRSLMIHDGIVMHLGRLRSYDLTGLILGVLLWQLYSHPEEDGKWASCDVEN</sequence>
<gene>
    <name evidence="2" type="ORF">FOL46_003303</name>
    <name evidence="1" type="ORF">FOZ61_002102</name>
</gene>
<comment type="caution">
    <text evidence="1">The sequence shown here is derived from an EMBL/GenBank/DDBJ whole genome shotgun (WGS) entry which is preliminary data.</text>
</comment>